<feature type="domain" description="C2H2-type" evidence="11">
    <location>
        <begin position="500"/>
        <end position="528"/>
    </location>
</feature>
<keyword evidence="8" id="KW-0862">Zinc</keyword>
<evidence type="ECO:0000256" key="3">
    <source>
        <dbReference type="ARBA" id="ARBA00022454"/>
    </source>
</evidence>
<feature type="region of interest" description="Disordered" evidence="9">
    <location>
        <begin position="579"/>
        <end position="622"/>
    </location>
</feature>
<name>X6PGW8_RETFI</name>
<keyword evidence="8" id="KW-0479">Metal-binding</keyword>
<evidence type="ECO:0000256" key="8">
    <source>
        <dbReference type="PROSITE-ProRule" id="PRU00042"/>
    </source>
</evidence>
<keyword evidence="13" id="KW-1185">Reference proteome</keyword>
<feature type="compositionally biased region" description="Basic and acidic residues" evidence="9">
    <location>
        <begin position="610"/>
        <end position="621"/>
    </location>
</feature>
<evidence type="ECO:0000313" key="12">
    <source>
        <dbReference type="EMBL" id="ETO36917.1"/>
    </source>
</evidence>
<keyword evidence="7" id="KW-0539">Nucleus</keyword>
<dbReference type="Proteomes" id="UP000023152">
    <property type="component" value="Unassembled WGS sequence"/>
</dbReference>
<dbReference type="Gene3D" id="3.30.160.60">
    <property type="entry name" value="Classic Zinc Finger"/>
    <property type="match status" value="1"/>
</dbReference>
<comment type="caution">
    <text evidence="12">The sequence shown here is derived from an EMBL/GenBank/DDBJ whole genome shotgun (WGS) entry which is preliminary data.</text>
</comment>
<evidence type="ECO:0000313" key="13">
    <source>
        <dbReference type="Proteomes" id="UP000023152"/>
    </source>
</evidence>
<keyword evidence="4" id="KW-0489">Methyltransferase</keyword>
<keyword evidence="8" id="KW-0863">Zinc-finger</keyword>
<dbReference type="PROSITE" id="PS00028">
    <property type="entry name" value="ZINC_FINGER_C2H2_1"/>
    <property type="match status" value="1"/>
</dbReference>
<dbReference type="OrthoDB" id="422362at2759"/>
<organism evidence="12 13">
    <name type="scientific">Reticulomyxa filosa</name>
    <dbReference type="NCBI Taxonomy" id="46433"/>
    <lineage>
        <taxon>Eukaryota</taxon>
        <taxon>Sar</taxon>
        <taxon>Rhizaria</taxon>
        <taxon>Retaria</taxon>
        <taxon>Foraminifera</taxon>
        <taxon>Monothalamids</taxon>
        <taxon>Reticulomyxidae</taxon>
        <taxon>Reticulomyxa</taxon>
    </lineage>
</organism>
<sequence length="1034" mass="116967">MYIYMCFLFFCFPLQRHTQICGYVHMLLSRTVGKELCIGLFARRDIAYGEELTIDYQLSNLAGTIQKCHCESTNCRQKISKNGIVTTIAPQNHMFKRERTLQITKQTSMDQQTNTSILDDITSHQSLPFQTHSNFVNTNDLRLAHYQPILQDIGLRGSEFLPSFGNDSIENYPNNDITHTQALSYSQQPAQVLNHSVPNMSPFRFPFFFIRPSYNCSFIYFSKQTKKKDSQTITTKKGLNSSDQIQIQSPLSLQCSPQTHSNMNSPNNKSAVHLLRLDKSMHELDINHIHHNYLSMDTKEGKTESFAMPCDPLTRVTKYIYVYVCIRNKQIESDNEYARQLQGQISNGLRRSSRLSSRQKLDDPSGSGNDNCGSDDIHSIGNHTNGSGAIMKTPLTHCSQVLVSSFDKTISGNEKEATPNERTVECEIENKATQPNQTNKKKSKQKTTSPSRVIKEEKSIEPTFLLKDDNEQQCLLCGALKSTFKKLHVWFQHTKSKHAYPCKQCDKRFTMNKLLAEHLYVVHGIRRKAFKSKPNIIPANEPQLESNTKETSESVLTSVSTSIPTSVSLPTLTSTLTLTSTSTSTSTPMSLDSQSMAPYSEQTTQSSSHEIAKDSKKEKRNSITLEPIPEQCPFCLEYKKQKAPSHWKLHLSAPHTKCCRFCPLRFAACKKLRDHIAKCHSEVVTFFFNVCVCVCVCFKSQSLLKQMDHNDSLIGSEEETKDKTNHTGANEAQNTETMEIQNSNEHANEHANKYSNEYSNEQSKGHAIAEIQTHLEANGLIEDEHQRLPSSVISLPVSPTSSLSRSNTNIEVEQQQLQQHECSQSFVEREETKVDLATEHAYTENMSLAESENSLVCDSKTIDTAKSNDSLNGIVKTWNCDTTFTKEMLATKIGVECCATKHEENAMASDCVNNKSCHVSQIDELLPLATRSTLCQFIDWSVFFGNVKNEKLDKALQSWNQHLFPIEGLSTDNRSKDKIFDEKRKRGGKRNLHVSQEDDQISVNGGESDINNHETSSFSYITPNKKQKSQILFR</sequence>
<feature type="compositionally biased region" description="Low complexity" evidence="9">
    <location>
        <begin position="579"/>
        <end position="591"/>
    </location>
</feature>
<protein>
    <recommendedName>
        <fullName evidence="11">C2H2-type domain-containing protein</fullName>
    </recommendedName>
</protein>
<dbReference type="GO" id="GO:0005634">
    <property type="term" value="C:nucleus"/>
    <property type="evidence" value="ECO:0007669"/>
    <property type="project" value="UniProtKB-SubCell"/>
</dbReference>
<comment type="subcellular location">
    <subcellularLocation>
        <location evidence="2">Chromosome</location>
    </subcellularLocation>
    <subcellularLocation>
        <location evidence="1">Nucleus</location>
    </subcellularLocation>
</comment>
<accession>X6PGW8</accession>
<feature type="compositionally biased region" description="Polar residues" evidence="9">
    <location>
        <begin position="592"/>
        <end position="609"/>
    </location>
</feature>
<feature type="region of interest" description="Disordered" evidence="9">
    <location>
        <begin position="536"/>
        <end position="557"/>
    </location>
</feature>
<evidence type="ECO:0000256" key="5">
    <source>
        <dbReference type="ARBA" id="ARBA00022679"/>
    </source>
</evidence>
<dbReference type="GO" id="GO:0032259">
    <property type="term" value="P:methylation"/>
    <property type="evidence" value="ECO:0007669"/>
    <property type="project" value="UniProtKB-KW"/>
</dbReference>
<keyword evidence="5" id="KW-0808">Transferase</keyword>
<feature type="chain" id="PRO_5004976101" description="C2H2-type domain-containing protein" evidence="10">
    <location>
        <begin position="19"/>
        <end position="1034"/>
    </location>
</feature>
<dbReference type="PROSITE" id="PS50157">
    <property type="entry name" value="ZINC_FINGER_C2H2_2"/>
    <property type="match status" value="1"/>
</dbReference>
<dbReference type="EMBL" id="ASPP01000148">
    <property type="protein sequence ID" value="ETO36917.1"/>
    <property type="molecule type" value="Genomic_DNA"/>
</dbReference>
<feature type="region of interest" description="Disordered" evidence="9">
    <location>
        <begin position="428"/>
        <end position="453"/>
    </location>
</feature>
<evidence type="ECO:0000256" key="4">
    <source>
        <dbReference type="ARBA" id="ARBA00022603"/>
    </source>
</evidence>
<dbReference type="GO" id="GO:0008270">
    <property type="term" value="F:zinc ion binding"/>
    <property type="evidence" value="ECO:0007669"/>
    <property type="project" value="UniProtKB-KW"/>
</dbReference>
<evidence type="ECO:0000256" key="2">
    <source>
        <dbReference type="ARBA" id="ARBA00004286"/>
    </source>
</evidence>
<feature type="signal peptide" evidence="10">
    <location>
        <begin position="1"/>
        <end position="18"/>
    </location>
</feature>
<dbReference type="InterPro" id="IPR050777">
    <property type="entry name" value="SET2_Histone-Lys_MeTrsfase"/>
</dbReference>
<evidence type="ECO:0000256" key="1">
    <source>
        <dbReference type="ARBA" id="ARBA00004123"/>
    </source>
</evidence>
<dbReference type="SMART" id="SM00355">
    <property type="entry name" value="ZnF_C2H2"/>
    <property type="match status" value="3"/>
</dbReference>
<evidence type="ECO:0000256" key="6">
    <source>
        <dbReference type="ARBA" id="ARBA00022691"/>
    </source>
</evidence>
<dbReference type="GO" id="GO:0008168">
    <property type="term" value="F:methyltransferase activity"/>
    <property type="evidence" value="ECO:0007669"/>
    <property type="project" value="UniProtKB-KW"/>
</dbReference>
<keyword evidence="10" id="KW-0732">Signal</keyword>
<evidence type="ECO:0000256" key="9">
    <source>
        <dbReference type="SAM" id="MobiDB-lite"/>
    </source>
</evidence>
<keyword evidence="6" id="KW-0949">S-adenosyl-L-methionine</keyword>
<dbReference type="InterPro" id="IPR046341">
    <property type="entry name" value="SET_dom_sf"/>
</dbReference>
<gene>
    <name evidence="12" type="ORF">RFI_00144</name>
</gene>
<keyword evidence="3" id="KW-0158">Chromosome</keyword>
<feature type="region of interest" description="Disordered" evidence="9">
    <location>
        <begin position="983"/>
        <end position="1016"/>
    </location>
</feature>
<dbReference type="SUPFAM" id="SSF82199">
    <property type="entry name" value="SET domain"/>
    <property type="match status" value="1"/>
</dbReference>
<feature type="region of interest" description="Disordered" evidence="9">
    <location>
        <begin position="344"/>
        <end position="385"/>
    </location>
</feature>
<evidence type="ECO:0000256" key="7">
    <source>
        <dbReference type="ARBA" id="ARBA00023242"/>
    </source>
</evidence>
<dbReference type="GO" id="GO:0005694">
    <property type="term" value="C:chromosome"/>
    <property type="evidence" value="ECO:0007669"/>
    <property type="project" value="UniProtKB-SubCell"/>
</dbReference>
<dbReference type="InterPro" id="IPR013087">
    <property type="entry name" value="Znf_C2H2_type"/>
</dbReference>
<evidence type="ECO:0000259" key="11">
    <source>
        <dbReference type="PROSITE" id="PS50157"/>
    </source>
</evidence>
<dbReference type="AlphaFoldDB" id="X6PGW8"/>
<dbReference type="PANTHER" id="PTHR22884">
    <property type="entry name" value="SET DOMAIN PROTEINS"/>
    <property type="match status" value="1"/>
</dbReference>
<feature type="compositionally biased region" description="Polar residues" evidence="9">
    <location>
        <begin position="726"/>
        <end position="736"/>
    </location>
</feature>
<proteinExistence type="predicted"/>
<reference evidence="12 13" key="1">
    <citation type="journal article" date="2013" name="Curr. Biol.">
        <title>The Genome of the Foraminiferan Reticulomyxa filosa.</title>
        <authorList>
            <person name="Glockner G."/>
            <person name="Hulsmann N."/>
            <person name="Schleicher M."/>
            <person name="Noegel A.A."/>
            <person name="Eichinger L."/>
            <person name="Gallinger C."/>
            <person name="Pawlowski J."/>
            <person name="Sierra R."/>
            <person name="Euteneuer U."/>
            <person name="Pillet L."/>
            <person name="Moustafa A."/>
            <person name="Platzer M."/>
            <person name="Groth M."/>
            <person name="Szafranski K."/>
            <person name="Schliwa M."/>
        </authorList>
    </citation>
    <scope>NUCLEOTIDE SEQUENCE [LARGE SCALE GENOMIC DNA]</scope>
</reference>
<evidence type="ECO:0000256" key="10">
    <source>
        <dbReference type="SAM" id="SignalP"/>
    </source>
</evidence>
<feature type="region of interest" description="Disordered" evidence="9">
    <location>
        <begin position="715"/>
        <end position="736"/>
    </location>
</feature>
<dbReference type="Gene3D" id="2.170.270.10">
    <property type="entry name" value="SET domain"/>
    <property type="match status" value="1"/>
</dbReference>